<gene>
    <name evidence="2" type="ORF">G4B88_012865</name>
</gene>
<evidence type="ECO:0000256" key="1">
    <source>
        <dbReference type="SAM" id="MobiDB-lite"/>
    </source>
</evidence>
<reference evidence="2 3" key="1">
    <citation type="journal article" date="2020" name="bioRxiv">
        <title>Sequence and annotation of 42 cannabis genomes reveals extensive copy number variation in cannabinoid synthesis and pathogen resistance genes.</title>
        <authorList>
            <person name="Mckernan K.J."/>
            <person name="Helbert Y."/>
            <person name="Kane L.T."/>
            <person name="Ebling H."/>
            <person name="Zhang L."/>
            <person name="Liu B."/>
            <person name="Eaton Z."/>
            <person name="Mclaughlin S."/>
            <person name="Kingan S."/>
            <person name="Baybayan P."/>
            <person name="Concepcion G."/>
            <person name="Jordan M."/>
            <person name="Riva A."/>
            <person name="Barbazuk W."/>
            <person name="Harkins T."/>
        </authorList>
    </citation>
    <scope>NUCLEOTIDE SEQUENCE [LARGE SCALE GENOMIC DNA]</scope>
    <source>
        <strain evidence="3">cv. Jamaican Lion 4</strain>
        <tissue evidence="2">Leaf</tissue>
    </source>
</reference>
<feature type="region of interest" description="Disordered" evidence="1">
    <location>
        <begin position="58"/>
        <end position="84"/>
    </location>
</feature>
<proteinExistence type="predicted"/>
<feature type="region of interest" description="Disordered" evidence="1">
    <location>
        <begin position="422"/>
        <end position="458"/>
    </location>
</feature>
<dbReference type="AlphaFoldDB" id="A0A7J6DN62"/>
<evidence type="ECO:0000313" key="2">
    <source>
        <dbReference type="EMBL" id="KAF4347551.1"/>
    </source>
</evidence>
<dbReference type="Proteomes" id="UP000583929">
    <property type="component" value="Unassembled WGS sequence"/>
</dbReference>
<organism evidence="2 3">
    <name type="scientific">Cannabis sativa</name>
    <name type="common">Hemp</name>
    <name type="synonym">Marijuana</name>
    <dbReference type="NCBI Taxonomy" id="3483"/>
    <lineage>
        <taxon>Eukaryota</taxon>
        <taxon>Viridiplantae</taxon>
        <taxon>Streptophyta</taxon>
        <taxon>Embryophyta</taxon>
        <taxon>Tracheophyta</taxon>
        <taxon>Spermatophyta</taxon>
        <taxon>Magnoliopsida</taxon>
        <taxon>eudicotyledons</taxon>
        <taxon>Gunneridae</taxon>
        <taxon>Pentapetalae</taxon>
        <taxon>rosids</taxon>
        <taxon>fabids</taxon>
        <taxon>Rosales</taxon>
        <taxon>Cannabaceae</taxon>
        <taxon>Cannabis</taxon>
    </lineage>
</organism>
<protein>
    <submittedName>
        <fullName evidence="2">Uncharacterized protein</fullName>
    </submittedName>
</protein>
<accession>A0A7J6DN62</accession>
<evidence type="ECO:0000313" key="3">
    <source>
        <dbReference type="Proteomes" id="UP000583929"/>
    </source>
</evidence>
<comment type="caution">
    <text evidence="2">The sequence shown here is derived from an EMBL/GenBank/DDBJ whole genome shotgun (WGS) entry which is preliminary data.</text>
</comment>
<feature type="compositionally biased region" description="Polar residues" evidence="1">
    <location>
        <begin position="60"/>
        <end position="70"/>
    </location>
</feature>
<keyword evidence="3" id="KW-1185">Reference proteome</keyword>
<sequence>MCQFWQVTITPASITAAATSDIPTTTPNSTTSIHGNTVHQDLTNDTLQNLEFPGVINAPDVSNSAATQPPTSVPEPTATTSSNNARDDEECWYKICSKVVRFGVEELLAITGFKCGGQYNLKPLNKKKMLKFKARMFPNFGITDKVTRRDVRDVFLGQEFLIDDDDVIEDDFRLTDAKRHNRLLKNIKFQSVYLPKSLDDENEPDFEDKFENSCRSLSFIKDSQVGICNEMTILRDEFFGDLAKLSEMIEKMNSKNYEKMDTIDLFGASDREAYYQDLSDGVGSLELSVHSVKSAVHEDNVDYSHYYLSPDVMKVVDNTIKDILYSKDQSSCGKNNNMEMVLFDDSYQTPKNPKCIRKESAIVLSPFITDFGSSDSGKDILKNIHTSFADLFINEKIHEIPRNMADKIATYRDDMDIGRHQVEDDVRVRKEKSKTLKEKENAKGKGKEITNFSNDNDT</sequence>
<feature type="compositionally biased region" description="Basic and acidic residues" evidence="1">
    <location>
        <begin position="422"/>
        <end position="448"/>
    </location>
</feature>
<dbReference type="EMBL" id="JAATIQ010000795">
    <property type="protein sequence ID" value="KAF4347551.1"/>
    <property type="molecule type" value="Genomic_DNA"/>
</dbReference>
<name>A0A7J6DN62_CANSA</name>